<sequence>MDISYLLSKLIKKIHIPSIKKSNIDKTAKVCSGSHLVEVNIGKYSYVGNFCTIINTNIGKFCSIADNCIIGGASHPIKWVSTSPVFHEGKNIMKKNFSNHPYETFVQTTIGNDVWIGNNCLIKSGLTIEDGAVIGMGSVLTKDVGAYEVWAGNPAKLIKKRFDNEIIEKLLIDKWWDNEDIVLEQKSKNFNNVNKFVEEI</sequence>
<dbReference type="Gene3D" id="2.160.10.10">
    <property type="entry name" value="Hexapeptide repeat proteins"/>
    <property type="match status" value="1"/>
</dbReference>
<organism evidence="1 2">
    <name type="scientific">Clostridium cadaveris</name>
    <dbReference type="NCBI Taxonomy" id="1529"/>
    <lineage>
        <taxon>Bacteria</taxon>
        <taxon>Bacillati</taxon>
        <taxon>Bacillota</taxon>
        <taxon>Clostridia</taxon>
        <taxon>Eubacteriales</taxon>
        <taxon>Clostridiaceae</taxon>
        <taxon>Clostridium</taxon>
    </lineage>
</organism>
<dbReference type="AlphaFoldDB" id="A0A316MFI7"/>
<dbReference type="InterPro" id="IPR011004">
    <property type="entry name" value="Trimer_LpxA-like_sf"/>
</dbReference>
<dbReference type="InterPro" id="IPR050179">
    <property type="entry name" value="Trans_hexapeptide_repeat"/>
</dbReference>
<proteinExistence type="predicted"/>
<dbReference type="EMBL" id="QAMZ01000002">
    <property type="protein sequence ID" value="PWL55885.1"/>
    <property type="molecule type" value="Genomic_DNA"/>
</dbReference>
<gene>
    <name evidence="1" type="ORF">DBY38_00155</name>
</gene>
<dbReference type="CDD" id="cd03349">
    <property type="entry name" value="LbH_XAT"/>
    <property type="match status" value="1"/>
</dbReference>
<name>A0A316MFI7_9CLOT</name>
<dbReference type="InterPro" id="IPR001451">
    <property type="entry name" value="Hexapep"/>
</dbReference>
<evidence type="ECO:0000313" key="2">
    <source>
        <dbReference type="Proteomes" id="UP000246114"/>
    </source>
</evidence>
<dbReference type="PANTHER" id="PTHR43300:SF11">
    <property type="entry name" value="ACETYLTRANSFERASE RV3034C-RELATED"/>
    <property type="match status" value="1"/>
</dbReference>
<reference evidence="1 2" key="1">
    <citation type="submission" date="2018-03" db="EMBL/GenBank/DDBJ databases">
        <title>The uncultured portion of the human microbiome is neutrally assembled.</title>
        <authorList>
            <person name="Jeraldo P."/>
            <person name="Boardman L."/>
            <person name="White B.A."/>
            <person name="Nelson H."/>
            <person name="Goldenfeld N."/>
            <person name="Chia N."/>
        </authorList>
    </citation>
    <scope>NUCLEOTIDE SEQUENCE [LARGE SCALE GENOMIC DNA]</scope>
    <source>
        <strain evidence="1">CIM:MAG 903</strain>
    </source>
</reference>
<dbReference type="GO" id="GO:0016740">
    <property type="term" value="F:transferase activity"/>
    <property type="evidence" value="ECO:0007669"/>
    <property type="project" value="UniProtKB-KW"/>
</dbReference>
<dbReference type="Pfam" id="PF00132">
    <property type="entry name" value="Hexapep"/>
    <property type="match status" value="1"/>
</dbReference>
<keyword evidence="1" id="KW-0808">Transferase</keyword>
<protein>
    <submittedName>
        <fullName evidence="1">Glycosyl transferase family 1</fullName>
    </submittedName>
</protein>
<accession>A0A316MFI7</accession>
<dbReference type="PANTHER" id="PTHR43300">
    <property type="entry name" value="ACETYLTRANSFERASE"/>
    <property type="match status" value="1"/>
</dbReference>
<evidence type="ECO:0000313" key="1">
    <source>
        <dbReference type="EMBL" id="PWL55885.1"/>
    </source>
</evidence>
<comment type="caution">
    <text evidence="1">The sequence shown here is derived from an EMBL/GenBank/DDBJ whole genome shotgun (WGS) entry which is preliminary data.</text>
</comment>
<dbReference type="SUPFAM" id="SSF51161">
    <property type="entry name" value="Trimeric LpxA-like enzymes"/>
    <property type="match status" value="1"/>
</dbReference>
<dbReference type="Proteomes" id="UP000246114">
    <property type="component" value="Unassembled WGS sequence"/>
</dbReference>